<dbReference type="PATRIC" id="fig|749414.3.peg.7853"/>
<organism evidence="2 3">
    <name type="scientific">Streptomyces bingchenggensis (strain BCW-1)</name>
    <dbReference type="NCBI Taxonomy" id="749414"/>
    <lineage>
        <taxon>Bacteria</taxon>
        <taxon>Bacillati</taxon>
        <taxon>Actinomycetota</taxon>
        <taxon>Actinomycetes</taxon>
        <taxon>Kitasatosporales</taxon>
        <taxon>Streptomycetaceae</taxon>
        <taxon>Streptomyces</taxon>
    </lineage>
</organism>
<evidence type="ECO:0000313" key="2">
    <source>
        <dbReference type="EMBL" id="ADI10761.1"/>
    </source>
</evidence>
<evidence type="ECO:0000259" key="1">
    <source>
        <dbReference type="Pfam" id="PF12680"/>
    </source>
</evidence>
<sequence>MTATDTKQLAEGYAKAWTSGDVETALTFLKEDVVCDAPPGRIEGVAAYRPFTQKFVDVLTKATVTKVLADEESAAIVYSFDTQWIKDFRCAEYMTIEDGKIRHITTIFDRLPAAEAATAAKAAENTQG</sequence>
<dbReference type="SUPFAM" id="SSF54427">
    <property type="entry name" value="NTF2-like"/>
    <property type="match status" value="1"/>
</dbReference>
<dbReference type="InterPro" id="IPR037401">
    <property type="entry name" value="SnoaL-like"/>
</dbReference>
<dbReference type="EMBL" id="CP002047">
    <property type="protein sequence ID" value="ADI10761.1"/>
    <property type="molecule type" value="Genomic_DNA"/>
</dbReference>
<protein>
    <recommendedName>
        <fullName evidence="1">SnoaL-like domain-containing protein</fullName>
    </recommendedName>
</protein>
<dbReference type="Pfam" id="PF12680">
    <property type="entry name" value="SnoaL_2"/>
    <property type="match status" value="1"/>
</dbReference>
<feature type="domain" description="SnoaL-like" evidence="1">
    <location>
        <begin position="11"/>
        <end position="103"/>
    </location>
</feature>
<name>D7CB78_STRBB</name>
<accession>D7CB78</accession>
<dbReference type="Proteomes" id="UP000000377">
    <property type="component" value="Chromosome"/>
</dbReference>
<evidence type="ECO:0000313" key="3">
    <source>
        <dbReference type="Proteomes" id="UP000000377"/>
    </source>
</evidence>
<dbReference type="KEGG" id="sbh:SBI_07641"/>
<keyword evidence="3" id="KW-1185">Reference proteome</keyword>
<proteinExistence type="predicted"/>
<dbReference type="STRING" id="749414.SBI_07641"/>
<gene>
    <name evidence="2" type="ordered locus">SBI_07641</name>
</gene>
<dbReference type="InterPro" id="IPR032710">
    <property type="entry name" value="NTF2-like_dom_sf"/>
</dbReference>
<dbReference type="Gene3D" id="3.10.450.50">
    <property type="match status" value="1"/>
</dbReference>
<dbReference type="HOGENOM" id="CLU_153137_1_0_11"/>
<dbReference type="AlphaFoldDB" id="D7CB78"/>
<reference evidence="2 3" key="1">
    <citation type="journal article" date="2010" name="J. Bacteriol.">
        <title>Genome sequence of the milbemycin-producing bacterium Streptomyces bingchenggensis.</title>
        <authorList>
            <person name="Wang X.J."/>
            <person name="Yan Y.J."/>
            <person name="Zhang B."/>
            <person name="An J."/>
            <person name="Wang J.J."/>
            <person name="Tian J."/>
            <person name="Jiang L."/>
            <person name="Chen Y.H."/>
            <person name="Huang S.X."/>
            <person name="Yin M."/>
            <person name="Zhang J."/>
            <person name="Gao A.L."/>
            <person name="Liu C.X."/>
            <person name="Zhu Z.X."/>
            <person name="Xiang W.S."/>
        </authorList>
    </citation>
    <scope>NUCLEOTIDE SEQUENCE [LARGE SCALE GENOMIC DNA]</scope>
    <source>
        <strain evidence="2 3">BCW-1</strain>
    </source>
</reference>
<dbReference type="eggNOG" id="COG3631">
    <property type="taxonomic scope" value="Bacteria"/>
</dbReference>